<dbReference type="GO" id="GO:0005737">
    <property type="term" value="C:cytoplasm"/>
    <property type="evidence" value="ECO:0007669"/>
    <property type="project" value="TreeGrafter"/>
</dbReference>
<dbReference type="PROSITE" id="PS50075">
    <property type="entry name" value="CARRIER"/>
    <property type="match status" value="6"/>
</dbReference>
<dbReference type="FunFam" id="3.30.300.30:FF:000015">
    <property type="entry name" value="Nonribosomal peptide synthase SidD"/>
    <property type="match status" value="1"/>
</dbReference>
<reference evidence="9" key="1">
    <citation type="journal article" date="2014" name="Proc. Natl. Acad. Sci. U.S.A.">
        <title>Extensive sampling of basidiomycete genomes demonstrates inadequacy of the white-rot/brown-rot paradigm for wood decay fungi.</title>
        <authorList>
            <person name="Riley R."/>
            <person name="Salamov A.A."/>
            <person name="Brown D.W."/>
            <person name="Nagy L.G."/>
            <person name="Floudas D."/>
            <person name="Held B.W."/>
            <person name="Levasseur A."/>
            <person name="Lombard V."/>
            <person name="Morin E."/>
            <person name="Otillar R."/>
            <person name="Lindquist E.A."/>
            <person name="Sun H."/>
            <person name="LaButti K.M."/>
            <person name="Schmutz J."/>
            <person name="Jabbour D."/>
            <person name="Luo H."/>
            <person name="Baker S.E."/>
            <person name="Pisabarro A.G."/>
            <person name="Walton J.D."/>
            <person name="Blanchette R.A."/>
            <person name="Henrissat B."/>
            <person name="Martin F."/>
            <person name="Cullen D."/>
            <person name="Hibbett D.S."/>
            <person name="Grigoriev I.V."/>
        </authorList>
    </citation>
    <scope>NUCLEOTIDE SEQUENCE [LARGE SCALE GENOMIC DNA]</scope>
    <source>
        <strain evidence="9">FD-172 SS1</strain>
    </source>
</reference>
<dbReference type="InterPro" id="IPR057737">
    <property type="entry name" value="Condensation_MtbB-like"/>
</dbReference>
<dbReference type="InterPro" id="IPR000415">
    <property type="entry name" value="Nitroreductase-like"/>
</dbReference>
<dbReference type="InterPro" id="IPR045851">
    <property type="entry name" value="AMP-bd_C_sf"/>
</dbReference>
<dbReference type="InterPro" id="IPR000873">
    <property type="entry name" value="AMP-dep_synth/lig_dom"/>
</dbReference>
<dbReference type="Gene3D" id="3.30.559.30">
    <property type="entry name" value="Nonribosomal peptide synthetase, condensation domain"/>
    <property type="match status" value="5"/>
</dbReference>
<dbReference type="SUPFAM" id="SSF47336">
    <property type="entry name" value="ACP-like"/>
    <property type="match status" value="6"/>
</dbReference>
<feature type="region of interest" description="Disordered" evidence="5">
    <location>
        <begin position="4208"/>
        <end position="4228"/>
    </location>
</feature>
<dbReference type="GO" id="GO:0043041">
    <property type="term" value="P:amino acid activation for nonribosomal peptide biosynthetic process"/>
    <property type="evidence" value="ECO:0007669"/>
    <property type="project" value="TreeGrafter"/>
</dbReference>
<feature type="signal peptide" evidence="6">
    <location>
        <begin position="1"/>
        <end position="17"/>
    </location>
</feature>
<dbReference type="GO" id="GO:0016491">
    <property type="term" value="F:oxidoreductase activity"/>
    <property type="evidence" value="ECO:0007669"/>
    <property type="project" value="InterPro"/>
</dbReference>
<dbReference type="GO" id="GO:0044550">
    <property type="term" value="P:secondary metabolite biosynthetic process"/>
    <property type="evidence" value="ECO:0007669"/>
    <property type="project" value="TreeGrafter"/>
</dbReference>
<keyword evidence="3" id="KW-0597">Phosphoprotein</keyword>
<keyword evidence="6" id="KW-0732">Signal</keyword>
<keyword evidence="9" id="KW-1185">Reference proteome</keyword>
<dbReference type="InterPro" id="IPR036736">
    <property type="entry name" value="ACP-like_sf"/>
</dbReference>
<feature type="domain" description="Carrier" evidence="7">
    <location>
        <begin position="4223"/>
        <end position="4300"/>
    </location>
</feature>
<dbReference type="Gene3D" id="3.40.109.10">
    <property type="entry name" value="NADH Oxidase"/>
    <property type="match status" value="3"/>
</dbReference>
<evidence type="ECO:0000256" key="2">
    <source>
        <dbReference type="ARBA" id="ARBA00022450"/>
    </source>
</evidence>
<dbReference type="Proteomes" id="UP000027195">
    <property type="component" value="Unassembled WGS sequence"/>
</dbReference>
<accession>A0A067N770</accession>
<dbReference type="SMART" id="SM00823">
    <property type="entry name" value="PKS_PP"/>
    <property type="match status" value="5"/>
</dbReference>
<dbReference type="PANTHER" id="PTHR45527:SF10">
    <property type="entry name" value="PYOCHELIN SYNTHASE PCHF"/>
    <property type="match status" value="1"/>
</dbReference>
<dbReference type="SUPFAM" id="SSF52777">
    <property type="entry name" value="CoA-dependent acyltransferases"/>
    <property type="match status" value="10"/>
</dbReference>
<dbReference type="HOGENOM" id="CLU_222841_0_0_1"/>
<evidence type="ECO:0000259" key="7">
    <source>
        <dbReference type="PROSITE" id="PS50075"/>
    </source>
</evidence>
<dbReference type="Pfam" id="PF00668">
    <property type="entry name" value="Condensation"/>
    <property type="match status" value="5"/>
</dbReference>
<dbReference type="InterPro" id="IPR009081">
    <property type="entry name" value="PP-bd_ACP"/>
</dbReference>
<dbReference type="Gene3D" id="3.30.559.10">
    <property type="entry name" value="Chloramphenicol acetyltransferase-like domain"/>
    <property type="match status" value="5"/>
</dbReference>
<dbReference type="GO" id="GO:0016874">
    <property type="term" value="F:ligase activity"/>
    <property type="evidence" value="ECO:0007669"/>
    <property type="project" value="UniProtKB-KW"/>
</dbReference>
<dbReference type="InterPro" id="IPR020845">
    <property type="entry name" value="AMP-binding_CS"/>
</dbReference>
<dbReference type="NCBIfam" id="NF003417">
    <property type="entry name" value="PRK04813.1"/>
    <property type="match status" value="10"/>
</dbReference>
<dbReference type="Gene3D" id="1.10.1200.10">
    <property type="entry name" value="ACP-like"/>
    <property type="match status" value="4"/>
</dbReference>
<sequence length="7295" mass="800672">MSAFLGALMANLIPVPACPPDPSDLRRRLPGFKRLAEVSGAQACLTDTQFYRASSTAGAFTKIFSIFRGASAAEQWPKLTWIVTSDLPTAPVRIPSWEPIDTPDLAYIQFTSGSTQDPKGTLISHANLLENLDHLSRQALIGTGDEVVVSWLPYFHDMGLAGKYLVSIFLGIKGVFFSPLGFIKNPNLWMQLCSRYRATHTGAPNFGYEIAATKYDGGELDLSSLRFVLSGAEHIKASTMRKFVQVFGPSRFPTRAFRPSYGLAENVLIVSSCPGQDNIEDYFNDENSYVYCGAAKFGVDIRLIDIQTGEDVTNTGKEGEIWLYSESRAMGYYNLPDVTKETFENFLPHAPKNGFLRTGDLGKFVKAKNLTGVDEMQLIITGRLKELIIVNGRNVYPHDVEVCFDLVGDGVLRTGCTVVFGVTKPGASGPNEGGVDAAMGVVACAELRDEVAKNPDQYDLPQLCRNIARNVFQASGLALEAIHLIAPRQVPKSTSGKIQRTLAKSLYAEKKFKEVYSTTDVQSFIRGDIIEFVASSLNLSATEKEQFLSTGGNLLEAGVDSLALAQLVGRVKKQYGVTVDFETLFDDFSVDGVVQTLITTKQASPRAGQSSKAASPRETLTSFPATPGQSRLFLLSTNSKDVNRAYHLMYKIPITLTSDGADFDRLNAAIQAVVHANDILRTVFDVDDQGEVQGLISPPTQDEEDRIVESQSEQKAEKAIASFAAKTMDIRRQVFDYRLFTVSPSKCYLALKVHHIAFDGPSAQIFMQQIVDAYDGNLSAEEIAQFSHLAVDQSREAVVNAGEEAEHNEKLRSLWSLVFSSPVPILELPQDGPQAGTSGYGGELLTTQLDKPVVDLIRSFARSHNATEFVVLMALFASFMSRLCNQDDLLVASPISMRNKIELQNTIGFMINTTIRRFNLGAPAEEGEVKTNSPASFLEVLSSAMDQHVGYLNDPTADFQIMHDLATEGLSQSQKRDALQIWFNYHRFVTALPGAVDKRGMKLDQVSLIPTGSTKFPLGLEVDVEDDSLVCQWEFSTRHIHPQTMKSWASAFPHFIASVLHETTKPVKALALVDAASALFKGPTFGQPVASKANGLTLHGIFRQTAKRYPSRTCLADSSGLTMTYKETDIFSSYLAGIIAEKAKSTDRRLCVALAINRGPLMVNCMLAVLKSGCHFVPMDLTNPLARSLVLLNEIEPFLLIVDDSTREAYESCTVCEKLNLSSVWSEFQNDATAKGVEAAEFNVDPSTLAYMLYTSGSTGTPKACMLEHRNSVSSVFSHVRQMEWSEGGAPRVLQFSRYTFDHSILEIFGTFASRGTLVSASMDELLSDLPKVINWAKANILVLTPTVALTLPPPDDLPTVSLIVLSGERTPEGFKKTWLSSSRGVRLFNLYGPTEAGIHTFIHEMSLDLSTATIGAPLGNTGAYLLDEFENPVPQGAIGEIWVMGEHIGRGYFKREELTARTFKPLAIHGSNVVFHKTGDIGRQLPSGEYVCLGRKDRQIKVRGVRVEPEEIEETIRKCTPEDGRLSIGRTAVILKTLPGMMEPQLVAFWEVSSSVDEDRQGSKETHPSRSFRPLNADDALYTPSHALSLDIRSQLSRLLPPHMIPFRIVPVAKLPLTSSGKTDRSVLAACVLPDLATQAELKRAEVPTIPQKQASVVEELTDIFSKLLGHNITPDVDLFEQGLTSLSAMRSLAMIRNGLGVQQQLSVADLMRCPNIKALSEHIGSKTTRTQDPQSEAPGFVSDAAHQHEPFPLTELQSAYVVGGEDGVELGGISPITYLELCFDKGSLDMSRLQNAWDALVERHDVLRTVVDKVASTQRILPASEVSFPITALDLTEEAEDAQEVFLEHTRFEARCRRFELDTWPLFNIAVTEASHTYLHISVHLIIVDAKSFVTLMNDFAALYTGQILPPLGISYRDYVNWHQNGNFNAARLAEAKSFWEERVKTLPLAPAIPSNPERPQGDLSGELLQVRHLSHDITRPVWDEITRRSKEHGIMPSALLITAFSEVLSRWSENSNFAVNLTLFNREPIHPSVGDVVGDFTGGLLFEVDCSAQGSFLEKCKLVQASLKRDLQHSTFGSVSVLRELRRTRPYDDVMMPIVMTCLLEDDDSPGSSASNFPAHVVSHRFTQTPQVSIDFQVVLLKDGLHLHLDFFDVAYPSGLPEMMFKSQCAALESLESLDWIGHTLSVDLGDDLLARKAANQTASSNILAAISGDNADPPRLLHEAFFKMAKIRPDAVAIAAHDGNLTYEQLAAAAYEVSRQLKEAAPGHSVVGQVVPVAIDRSWRQIAAVLGVLHAGGIYLPLSSNVPIDRATTIISDAGCTVIVGLDGSKQVFADVPGVHAIVSLTKLSSNEEAEEHIAAASDPSGPAYVIYTSGSTGKPKGVLISHDAALNTIADIISRFGITADDVCIGMAKLDFDLSVYDIFGTLSIGGCLALPPAEAQEDSDTWVDFVAKHKVTVWNTVPAMMELLIASARAKRQEKAISSIRIGLLSGDKVSLSLVQQLAKSLPMARVWSLGGATEAAIWSLFNPLSGPHLDFKSPIFGGRVIYGVPLANQQLHVLDSSFNDCPTFVPGQLYISGKGLAIGYTDEEKTRQAFVFHPRSHERLYNTGDLCRYLPDGRVEIIGRTDFQRKIRGGHRVELGEIERHLSDVRGVSQAVVDVRNDILVAYLSADKSSHQSEAELRSEEGFEIVHPDDRLSFKLEHRGILRTTEIKPSLSVSIPFGAAAREAVVCRKSYRTFASISEDLLKASSRAIVESARTSVNKLISTTAPTEKSDSPISAETLARILSVLQFYTPDQDNSGALMKARYPSAGSSYSVRTYVIGPSQQAQASAVYYVDPVAHRLIFLRDVEVSRPAQYCLFFTSYRPAIFPLYGQHSRQFAKIELGYVIGLLTLSSQTEGIDLRYSEGVIGTTEALGLSPDETLLGHAILGQDGTVRSTSNPRAFVSAALCVQTYKSVEWSACMSSIRAPVQGAGWSYQPGTVHFHENADLIHGAPFLLAVSCDDILQAAAFSQIFMEEALAHNFGFCHIPHVSDAFSQDFGTLTGGRTPDFILVGGIISQDMKDSVLTQAAPDLTKRLLRSYLEEKLPRYMVPDVYIPLPTIPLTANGKVDRKRLAHEPLPASAVAASSGEAPLTEAEKRLAIIWADILATSPSNVTRDASFFYLGGHSMSALKLQQAINEGFGVNVALKALFNNPTLETMARFIDAASESQIPTSNSGEAHLIVDVAARHEPFPTTQIQQAYLLGRSSSFKLGSVATHSYLEFHQTGSLPLELWAATFKKLIRRHEALRLVFDADNVTQKILPETVADDYQIQVTNISVSDGEEMFELMRQTTQDEMSHQVLDTAKWPLFDIRVTTFDDHRFVVHSSFDMLIMDFYSSAILASDLQRIIKGAEIDLPPVDVSFRDYVLALDRFSASQIYAEHKAYWLNRVDSFPNAPNLPANPDVEDQGAQTKFARVEDSLSLTELQNLNVAAKDRSLISTSVISAIFSLALACWAESKHFALNLTVFDRKRLHKNINNIMGDFTSSLLLEVDTAKEQDFNGLVANVNSQLLEDLSHAAFTGIDFLRALRSASNSDRLMGVVLTSVLNDFDVSADLASLDSVVGTLEHSITQTSQVTLDFQALKTASGLLIRWDYVQNAFPADLIPQIHGTFMKIARRLASADASNWSLPVAKLLPLSPLSSIESLPASFVDGPMLLHEGFHQTALSRGSLTAVVSATNTGGERRITYSELAVASQQISLMLSDVAKPNQPVAVLCPRGWLAISALLGVLYAGSYYLPLDVELPPQRIKAILAAVNCSLILTTSASRDRLLGELDMDIQFVVLDEARIKESSEREEMMEWSPKQTRRDIAYTIFTSGSTGTPKGVVITHEAAMNTINDINQRFQVTHMDVVLGLSKFNFDLSVYDIFGTFAAGGTLVMPPANMDNDPDVWASLATRHGVTFWNSVPMMMQMLLGVETDNLTSAIASLRVCLLSGDRIPMQLPRRLAQVAPQTRIISLGGATEASIWSIIHEITPSDLIPSARSIPYGKPLTNQEILVVDMARKPWALSPTWAVGSIFIAGVGLAAGYVDAKQTARAFFTLPESNARFYDTGDLGRLLPSGEVDILGRRDLQVKVRGHRIELEEIEYHLLKLDAISEAVVIVASGQLAAYYVLSPSESDDLDIVPEAKRQLTKALPGYMVPSFFVKLTVLPLSRNGKVDRKALPPVDVGSKNDRRPPQTSTERALVGMCADIFQLPEDVISLSSGFVAMGGHSLTAIRLRAAIREVFNVKVDLADILSDAPLEELAQTIDAASAALPASERTAAKGIITPKAVAHNSPHRYEPFPLTPIQEAYLLGRTSHLDLGGVSTHVYLEFISTDLNVAQLEEALNILLLRHDSLRLVFDLSTQTQRVLPIVPRFEIPLNNDGEEEDHEFTEAVRQHVRSEMSHQVMPADKWPLFDIRLTRLSKDTSVIHMSIDMLIMDFSSIMILTDELGQILSGPTDRAISLKPLGITFRDYVVYKGDLKKGEEYDVDKAYWTGRAGTFPAGPKLPLLVRPESIAKPTFSRLEDVVARSDRQKLEKLCKAARLTPTAVLAALFCMALERFSESHHFSINLTVFDREPLHPDIYNLVGDFTTSLFMEYSGSSIQESFAERARVVQRQLLQDLQHGLYSGVDFARHLRHARTDDVTIPVVFTSVMTQASGTDQASSLGELDYSISQTPQIWIDFQAQILPSGDLALRFEYLDQIFPPDMISALHSCVLTFIRRLLSVDDLEQVSTDSLNSCLDLDPLRKGANDTSKELHGFTYIHEGFHNQLSRHYDKIAIVSGDNEGVTYGNLYQTASSLAKVLVSSHRKDGAVAILLERSWQQAAAGLASGYAGIPFVPLDADIPPGRLATILRGANCSSLIARSSLIHRYTELLGEVQVIDIDAHDARANMPEAVVIPPFSAPRGVSVDDPAYVIFTSGSTGTPKGVVISHRGATNTIKDIIDRFNLDHHSVLLNLARFNFDLSIFDFFGGLGMGALMVMPAHKDQNEPSVWLDLLRRHRVTCWNSVPTMMRMAADTAAASNREDDFRTLRLVMLSGDKFPVSLASTLLSVLPKDVMLVSLGGATEASIWSIYHDVTPNDVTTVTESSGAILYGKPLANQQFGVLDANFNPRPTWVPGELVIMGIGLAIGYTDRDLTAKSFVVDPRDASCQRMYRTGDMGRYLPSGEIEFLGRRDAQVKIRGHRIELGEIEHWLQDIYGIKDAVCDVHDGRLGAFVVSAFPLPEPDTLPPYDLLRSWADRAAYKKAKAEKLAFNLPTHQHNVDKWPAHVLMTKARKSQRKFGGALAMESLESLLKATSTVTKVATAEKLDWPDAIVYALHPLMPVVTGDIAGDQLKFRYPSAGSTYSVRVCLSVKGFNGIHDGIYTWSELSGKLDPKSTLPVHRNPHAELIFYCQLPSIAPLYGSVSVDFARHEAGYMTALVQDAAASIGLSADYTAIVQGEQQKLLMQLGNALDAGDVLIGKLSLSQDHPITTPAPVEISLFVQSGAPGAHGWYTFWDGSVVKVQDIQPQFAPGAVYFTDNSALMDSAQFLLGVRSSSVEDAAAFCQRLMESAVATSSNLGFCHIPHVNGNFDHDFAKMHSSKASIILAGGVIAAPVDESPQVADYPSARITKLLKAQLPSYMIPAFVEVVQHIPLSANGKVDRKQLRAISTKLTTTNDDVFEPLEGTAEQTMAAIWAEVLGVDLVTLHKNSSFFELGGHSLLAIRLQTSIEKAFRVRAALRLIFEHPTLSKLTGAVLQLERVTLELDETNDELGDRLEQDLDPDAPFSLTPIQQAYLLGRSKMFTLGGVSTHSYMELQAASTMTVDKLERLINALVTRHGALRLVFDEEEQTQRVLSLDSVPTYKVDYIDLSEEKDSNMATEVLGSIRDELSHQVLPASQWPLFDIRATRTSQEEMTIHLSIDMLIIDFFSSAILAGDIKRLIANEPLPPLQGSFRECVLAQERLKYGQLFNKQRDYWESRASTFPKGPLLPLACEPAELLSQKFDRVDGEIAKEDFERLQQLCRANSVSPSAFLATTFAKVLARFSEQPHFAINMTVFNRPAWIPGAEALVGDFTSSILLEVKPDSEKSMADAVKDTNERMLTDLSNSAYGGVDFIRHLRSVNEEEATYPVVFTSVLNDIGASHELRDVENVLGKMTWSMSQTPQVWIDFQAQRLAEGGVSLRWDFVKDLFRPNFIQTMHAVFSDLISQALAENDWSKRIPLDIQLRADPALHSHLEEPTQRDLTLFEDPHQLLHEGFHRQLHKSPASVAIVSREASLTYKELGQYVANLAERIAALSYNSSRTSRRIGIYVGKSWVQVAASLAILFAGQSYVPLDVDQPWERARQIIEDSGCWLVLCASSTTPYDEKESPVQMLDISMISTDNQSAIPAISRLTLTPTSSKEEAYVIFTSGSTGKPKGVMISHEGAVNTIDDLIGRFNLDHEDVFLGLAKLSFDLSVFDIFASLAVGGTLVIPTAGNDPEHWLELVTRHGVTIWNSVPMMFEMAEASTSAKALEGLRIVLLSGDRVPVSLVQKAEARRGTTVYSGGGATEASIWSILYPISQLPEDAKFVPYGKAMVNQTVQVLTSQLEPAPLWVPGQLFIGGVGLAIGYTDAEKTREAFIHHPRTGVRLYQTGDWGRLLPSGDIEFLGRRDQQLKIRGHRIELGEIEHHVKHISDVQDAVVNPVEFGISGKQLVAYLVADTSAASTEGMIMDPLARATYKNSLQQKLHDIGSARNVFKFGDLSPDELDSLYARKSHRRFDNSTLVLSDVEEWLHHARDSQRLLDHPTRPVDRARLCALLATFTAIPEPTSRTLKYRYPSGGSTYSVRVYVTLHDERLASLLALRTGTYYINPHTRELRYVCSDDGEGAHGAVSVAFVAAAPILQPIYGPLSTSLVHSEVGYMMDLFEQSCAEQGISFARQPAPTPFPPAQLFEDIAEGPTSLIVSYGIDAGEPEAASTPITAADRVLLYVKKDAADKALAHGLYDITHRVNESASAESVGMLDRAVDLDEKSAAAFENMVAHGANGPILEECGFVIFFASDPARQSSEEAIQNASYLASRMHSTSPDHLIGTCPMPFANKSTSDVLRAVLNIRVDHVLLGGGIDERARSSSAPSNPMAGFDSVRHHLSKKLPPYMVPSRVMWLPTLPLSANGKIDRKALPAPLIMEPESGDAGKRTASIVEPKSDLEAAIREQWSKVLSIPENKISCDASFFALGANSLDAVRMATWLQKTYKVKLNTAALMKSPTIAFMATEIEAQLAKASTVKTGGFFARALGVA</sequence>
<feature type="domain" description="Carrier" evidence="7">
    <location>
        <begin position="7199"/>
        <end position="7276"/>
    </location>
</feature>
<dbReference type="FunFam" id="3.30.559.10:FF:000023">
    <property type="entry name" value="Non-ribosomal peptide synthetase"/>
    <property type="match status" value="1"/>
</dbReference>
<dbReference type="InterPro" id="IPR023213">
    <property type="entry name" value="CAT-like_dom_sf"/>
</dbReference>
<dbReference type="Pfam" id="PF00550">
    <property type="entry name" value="PP-binding"/>
    <property type="match status" value="6"/>
</dbReference>
<feature type="region of interest" description="Disordered" evidence="5">
    <location>
        <begin position="605"/>
        <end position="625"/>
    </location>
</feature>
<dbReference type="PROSITE" id="PS00455">
    <property type="entry name" value="AMP_BINDING"/>
    <property type="match status" value="4"/>
</dbReference>
<dbReference type="InterPro" id="IPR020806">
    <property type="entry name" value="PKS_PP-bd"/>
</dbReference>
<dbReference type="SUPFAM" id="SSF56801">
    <property type="entry name" value="Acetyl-CoA synthetase-like"/>
    <property type="match status" value="6"/>
</dbReference>
<dbReference type="InParanoid" id="A0A067N770"/>
<keyword evidence="4" id="KW-0436">Ligase</keyword>
<evidence type="ECO:0000256" key="3">
    <source>
        <dbReference type="ARBA" id="ARBA00022553"/>
    </source>
</evidence>
<dbReference type="InterPro" id="IPR010071">
    <property type="entry name" value="AA_adenyl_dom"/>
</dbReference>
<name>A0A067N770_BOTB1</name>
<feature type="domain" description="Carrier" evidence="7">
    <location>
        <begin position="5698"/>
        <end position="5775"/>
    </location>
</feature>
<evidence type="ECO:0000313" key="8">
    <source>
        <dbReference type="EMBL" id="KDQ19977.1"/>
    </source>
</evidence>
<organism evidence="8 9">
    <name type="scientific">Botryobasidium botryosum (strain FD-172 SS1)</name>
    <dbReference type="NCBI Taxonomy" id="930990"/>
    <lineage>
        <taxon>Eukaryota</taxon>
        <taxon>Fungi</taxon>
        <taxon>Dikarya</taxon>
        <taxon>Basidiomycota</taxon>
        <taxon>Agaricomycotina</taxon>
        <taxon>Agaricomycetes</taxon>
        <taxon>Cantharellales</taxon>
        <taxon>Botryobasidiaceae</taxon>
        <taxon>Botryobasidium</taxon>
    </lineage>
</organism>
<dbReference type="PROSITE" id="PS00012">
    <property type="entry name" value="PHOSPHOPANTETHEINE"/>
    <property type="match status" value="3"/>
</dbReference>
<evidence type="ECO:0000313" key="9">
    <source>
        <dbReference type="Proteomes" id="UP000027195"/>
    </source>
</evidence>
<dbReference type="InterPro" id="IPR042099">
    <property type="entry name" value="ANL_N_sf"/>
</dbReference>
<gene>
    <name evidence="8" type="ORF">BOTBODRAFT_125510</name>
</gene>
<evidence type="ECO:0000256" key="4">
    <source>
        <dbReference type="ARBA" id="ARBA00022598"/>
    </source>
</evidence>
<dbReference type="NCBIfam" id="TIGR01733">
    <property type="entry name" value="AA-adenyl-dom"/>
    <property type="match status" value="4"/>
</dbReference>
<dbReference type="Gene3D" id="3.40.50.1820">
    <property type="entry name" value="alpha/beta hydrolase"/>
    <property type="match status" value="1"/>
</dbReference>
<evidence type="ECO:0000256" key="6">
    <source>
        <dbReference type="SAM" id="SignalP"/>
    </source>
</evidence>
<dbReference type="Pfam" id="PF00501">
    <property type="entry name" value="AMP-binding"/>
    <property type="match status" value="6"/>
</dbReference>
<dbReference type="GO" id="GO:0031177">
    <property type="term" value="F:phosphopantetheine binding"/>
    <property type="evidence" value="ECO:0007669"/>
    <property type="project" value="InterPro"/>
</dbReference>
<feature type="domain" description="Carrier" evidence="7">
    <location>
        <begin position="1653"/>
        <end position="1729"/>
    </location>
</feature>
<proteinExistence type="predicted"/>
<protein>
    <recommendedName>
        <fullName evidence="7">Carrier domain-containing protein</fullName>
    </recommendedName>
</protein>
<feature type="domain" description="Carrier" evidence="7">
    <location>
        <begin position="520"/>
        <end position="601"/>
    </location>
</feature>
<dbReference type="InterPro" id="IPR006162">
    <property type="entry name" value="Ppantetheine_attach_site"/>
</dbReference>
<dbReference type="CDD" id="cd19535">
    <property type="entry name" value="Cyc_NRPS"/>
    <property type="match status" value="4"/>
</dbReference>
<dbReference type="PANTHER" id="PTHR45527">
    <property type="entry name" value="NONRIBOSOMAL PEPTIDE SYNTHETASE"/>
    <property type="match status" value="1"/>
</dbReference>
<dbReference type="Gene3D" id="3.30.300.30">
    <property type="match status" value="8"/>
</dbReference>
<dbReference type="STRING" id="930990.A0A067N770"/>
<evidence type="ECO:0000256" key="5">
    <source>
        <dbReference type="SAM" id="MobiDB-lite"/>
    </source>
</evidence>
<feature type="chain" id="PRO_5001641964" description="Carrier domain-containing protein" evidence="6">
    <location>
        <begin position="18"/>
        <end position="7295"/>
    </location>
</feature>
<dbReference type="OrthoDB" id="408177at2759"/>
<dbReference type="InterPro" id="IPR029058">
    <property type="entry name" value="AB_hydrolase_fold"/>
</dbReference>
<dbReference type="Gene3D" id="3.40.50.12780">
    <property type="entry name" value="N-terminal domain of ligase-like"/>
    <property type="match status" value="6"/>
</dbReference>
<keyword evidence="2" id="KW-0596">Phosphopantetheine</keyword>
<dbReference type="InterPro" id="IPR001242">
    <property type="entry name" value="Condensation_dom"/>
</dbReference>
<dbReference type="EMBL" id="KL198018">
    <property type="protein sequence ID" value="KDQ19977.1"/>
    <property type="molecule type" value="Genomic_DNA"/>
</dbReference>
<comment type="pathway">
    <text evidence="1">Siderophore biosynthesis.</text>
</comment>
<feature type="domain" description="Carrier" evidence="7">
    <location>
        <begin position="3139"/>
        <end position="3216"/>
    </location>
</feature>
<evidence type="ECO:0000256" key="1">
    <source>
        <dbReference type="ARBA" id="ARBA00004924"/>
    </source>
</evidence>